<gene>
    <name evidence="2" type="ORF">E2562_031062</name>
</gene>
<reference evidence="2 3" key="1">
    <citation type="submission" date="2019-11" db="EMBL/GenBank/DDBJ databases">
        <title>Whole genome sequence of Oryza granulata.</title>
        <authorList>
            <person name="Li W."/>
        </authorList>
    </citation>
    <scope>NUCLEOTIDE SEQUENCE [LARGE SCALE GENOMIC DNA]</scope>
    <source>
        <strain evidence="3">cv. Menghai</strain>
        <tissue evidence="2">Leaf</tissue>
    </source>
</reference>
<evidence type="ECO:0000313" key="3">
    <source>
        <dbReference type="Proteomes" id="UP000479710"/>
    </source>
</evidence>
<feature type="compositionally biased region" description="Low complexity" evidence="1">
    <location>
        <begin position="31"/>
        <end position="47"/>
    </location>
</feature>
<comment type="caution">
    <text evidence="2">The sequence shown here is derived from an EMBL/GenBank/DDBJ whole genome shotgun (WGS) entry which is preliminary data.</text>
</comment>
<protein>
    <submittedName>
        <fullName evidence="2">Uncharacterized protein</fullName>
    </submittedName>
</protein>
<keyword evidence="3" id="KW-1185">Reference proteome</keyword>
<evidence type="ECO:0000313" key="2">
    <source>
        <dbReference type="EMBL" id="KAF0919717.1"/>
    </source>
</evidence>
<feature type="compositionally biased region" description="Low complexity" evidence="1">
    <location>
        <begin position="55"/>
        <end position="67"/>
    </location>
</feature>
<sequence>MPASSSASSASQAAAASCGLASINRGPTPDSSASQAASASVEASNASMTSQGARGTLLLPPTGAPTPRVLASPRLFPSRCHFASRSSGDEEEGDDDDHCDEEGSEDEWGEEEAVAAKPPSGKTEEEKVAEAAEIGYKVVGPLGADEKPFKPYEPVFAVVQVSSIYLFASV</sequence>
<dbReference type="EMBL" id="SPHZ02000005">
    <property type="protein sequence ID" value="KAF0919717.1"/>
    <property type="molecule type" value="Genomic_DNA"/>
</dbReference>
<evidence type="ECO:0000256" key="1">
    <source>
        <dbReference type="SAM" id="MobiDB-lite"/>
    </source>
</evidence>
<name>A0A6G1E4R3_9ORYZ</name>
<feature type="region of interest" description="Disordered" evidence="1">
    <location>
        <begin position="1"/>
        <end position="125"/>
    </location>
</feature>
<accession>A0A6G1E4R3</accession>
<organism evidence="2 3">
    <name type="scientific">Oryza meyeriana var. granulata</name>
    <dbReference type="NCBI Taxonomy" id="110450"/>
    <lineage>
        <taxon>Eukaryota</taxon>
        <taxon>Viridiplantae</taxon>
        <taxon>Streptophyta</taxon>
        <taxon>Embryophyta</taxon>
        <taxon>Tracheophyta</taxon>
        <taxon>Spermatophyta</taxon>
        <taxon>Magnoliopsida</taxon>
        <taxon>Liliopsida</taxon>
        <taxon>Poales</taxon>
        <taxon>Poaceae</taxon>
        <taxon>BOP clade</taxon>
        <taxon>Oryzoideae</taxon>
        <taxon>Oryzeae</taxon>
        <taxon>Oryzinae</taxon>
        <taxon>Oryza</taxon>
        <taxon>Oryza meyeriana</taxon>
    </lineage>
</organism>
<feature type="compositionally biased region" description="Low complexity" evidence="1">
    <location>
        <begin position="1"/>
        <end position="17"/>
    </location>
</feature>
<dbReference type="AlphaFoldDB" id="A0A6G1E4R3"/>
<feature type="compositionally biased region" description="Acidic residues" evidence="1">
    <location>
        <begin position="89"/>
        <end position="113"/>
    </location>
</feature>
<proteinExistence type="predicted"/>
<dbReference type="Proteomes" id="UP000479710">
    <property type="component" value="Unassembled WGS sequence"/>
</dbReference>